<dbReference type="PANTHER" id="PTHR37534:SF46">
    <property type="entry name" value="ZN(II)2CYS6 TRANSCRIPTION FACTOR (EUROFUNG)"/>
    <property type="match status" value="1"/>
</dbReference>
<dbReference type="PROSITE" id="PS00463">
    <property type="entry name" value="ZN2_CY6_FUNGAL_1"/>
    <property type="match status" value="1"/>
</dbReference>
<dbReference type="InterPro" id="IPR021858">
    <property type="entry name" value="Fun_TF"/>
</dbReference>
<dbReference type="InterPro" id="IPR036864">
    <property type="entry name" value="Zn2-C6_fun-type_DNA-bd_sf"/>
</dbReference>
<gene>
    <name evidence="7" type="ORF">PV08_10014</name>
</gene>
<dbReference type="SUPFAM" id="SSF57701">
    <property type="entry name" value="Zn2/Cys6 DNA-binding domain"/>
    <property type="match status" value="1"/>
</dbReference>
<dbReference type="GeneID" id="27337097"/>
<feature type="domain" description="Zn(2)-C6 fungal-type" evidence="6">
    <location>
        <begin position="29"/>
        <end position="59"/>
    </location>
</feature>
<evidence type="ECO:0000256" key="1">
    <source>
        <dbReference type="ARBA" id="ARBA00004123"/>
    </source>
</evidence>
<evidence type="ECO:0000313" key="8">
    <source>
        <dbReference type="Proteomes" id="UP000053328"/>
    </source>
</evidence>
<dbReference type="PROSITE" id="PS50048">
    <property type="entry name" value="ZN2_CY6_FUNGAL_2"/>
    <property type="match status" value="1"/>
</dbReference>
<keyword evidence="5" id="KW-0539">Nucleus</keyword>
<dbReference type="HOGENOM" id="CLU_023417_2_1_1"/>
<keyword evidence="4" id="KW-0804">Transcription</keyword>
<dbReference type="VEuPathDB" id="FungiDB:PV08_10014"/>
<dbReference type="GO" id="GO:0003677">
    <property type="term" value="F:DNA binding"/>
    <property type="evidence" value="ECO:0007669"/>
    <property type="project" value="UniProtKB-KW"/>
</dbReference>
<dbReference type="Pfam" id="PF00172">
    <property type="entry name" value="Zn_clus"/>
    <property type="match status" value="1"/>
</dbReference>
<protein>
    <recommendedName>
        <fullName evidence="6">Zn(2)-C6 fungal-type domain-containing protein</fullName>
    </recommendedName>
</protein>
<reference evidence="7 8" key="1">
    <citation type="submission" date="2015-01" db="EMBL/GenBank/DDBJ databases">
        <title>The Genome Sequence of Exophiala spinifera CBS89968.</title>
        <authorList>
            <consortium name="The Broad Institute Genomics Platform"/>
            <person name="Cuomo C."/>
            <person name="de Hoog S."/>
            <person name="Gorbushina A."/>
            <person name="Stielow B."/>
            <person name="Teixiera M."/>
            <person name="Abouelleil A."/>
            <person name="Chapman S.B."/>
            <person name="Priest M."/>
            <person name="Young S.K."/>
            <person name="Wortman J."/>
            <person name="Nusbaum C."/>
            <person name="Birren B."/>
        </authorList>
    </citation>
    <scope>NUCLEOTIDE SEQUENCE [LARGE SCALE GENOMIC DNA]</scope>
    <source>
        <strain evidence="7 8">CBS 89968</strain>
    </source>
</reference>
<dbReference type="Pfam" id="PF11951">
    <property type="entry name" value="Fungal_trans_2"/>
    <property type="match status" value="1"/>
</dbReference>
<dbReference type="EMBL" id="KN847499">
    <property type="protein sequence ID" value="KIW10715.1"/>
    <property type="molecule type" value="Genomic_DNA"/>
</dbReference>
<dbReference type="GO" id="GO:0005634">
    <property type="term" value="C:nucleus"/>
    <property type="evidence" value="ECO:0007669"/>
    <property type="project" value="UniProtKB-SubCell"/>
</dbReference>
<dbReference type="AlphaFoldDB" id="A0A0D2AW57"/>
<comment type="subcellular location">
    <subcellularLocation>
        <location evidence="1">Nucleus</location>
    </subcellularLocation>
</comment>
<keyword evidence="3" id="KW-0238">DNA-binding</keyword>
<dbReference type="CDD" id="cd00067">
    <property type="entry name" value="GAL4"/>
    <property type="match status" value="1"/>
</dbReference>
<accession>A0A0D2AW57</accession>
<dbReference type="InterPro" id="IPR001138">
    <property type="entry name" value="Zn2Cys6_DnaBD"/>
</dbReference>
<dbReference type="SMART" id="SM00066">
    <property type="entry name" value="GAL4"/>
    <property type="match status" value="1"/>
</dbReference>
<keyword evidence="8" id="KW-1185">Reference proteome</keyword>
<evidence type="ECO:0000256" key="2">
    <source>
        <dbReference type="ARBA" id="ARBA00023015"/>
    </source>
</evidence>
<dbReference type="GO" id="GO:0000981">
    <property type="term" value="F:DNA-binding transcription factor activity, RNA polymerase II-specific"/>
    <property type="evidence" value="ECO:0007669"/>
    <property type="project" value="InterPro"/>
</dbReference>
<evidence type="ECO:0000313" key="7">
    <source>
        <dbReference type="EMBL" id="KIW10715.1"/>
    </source>
</evidence>
<evidence type="ECO:0000256" key="4">
    <source>
        <dbReference type="ARBA" id="ARBA00023163"/>
    </source>
</evidence>
<dbReference type="GO" id="GO:0008270">
    <property type="term" value="F:zinc ion binding"/>
    <property type="evidence" value="ECO:0007669"/>
    <property type="project" value="InterPro"/>
</dbReference>
<dbReference type="Gene3D" id="4.10.240.10">
    <property type="entry name" value="Zn(2)-C6 fungal-type DNA-binding domain"/>
    <property type="match status" value="1"/>
</dbReference>
<proteinExistence type="predicted"/>
<dbReference type="PANTHER" id="PTHR37534">
    <property type="entry name" value="TRANSCRIPTIONAL ACTIVATOR PROTEIN UGA3"/>
    <property type="match status" value="1"/>
</dbReference>
<evidence type="ECO:0000256" key="3">
    <source>
        <dbReference type="ARBA" id="ARBA00023125"/>
    </source>
</evidence>
<evidence type="ECO:0000259" key="6">
    <source>
        <dbReference type="PROSITE" id="PS50048"/>
    </source>
</evidence>
<keyword evidence="2" id="KW-0805">Transcription regulation</keyword>
<dbReference type="OrthoDB" id="5419315at2759"/>
<evidence type="ECO:0000256" key="5">
    <source>
        <dbReference type="ARBA" id="ARBA00023242"/>
    </source>
</evidence>
<name>A0A0D2AW57_9EURO</name>
<organism evidence="7 8">
    <name type="scientific">Exophiala spinifera</name>
    <dbReference type="NCBI Taxonomy" id="91928"/>
    <lineage>
        <taxon>Eukaryota</taxon>
        <taxon>Fungi</taxon>
        <taxon>Dikarya</taxon>
        <taxon>Ascomycota</taxon>
        <taxon>Pezizomycotina</taxon>
        <taxon>Eurotiomycetes</taxon>
        <taxon>Chaetothyriomycetidae</taxon>
        <taxon>Chaetothyriales</taxon>
        <taxon>Herpotrichiellaceae</taxon>
        <taxon>Exophiala</taxon>
    </lineage>
</organism>
<dbReference type="Proteomes" id="UP000053328">
    <property type="component" value="Unassembled WGS sequence"/>
</dbReference>
<dbReference type="RefSeq" id="XP_016230931.1">
    <property type="nucleotide sequence ID" value="XM_016384329.1"/>
</dbReference>
<sequence length="512" mass="57999">MGDKQPYKPPNQARYPKAIRPRFLRSKSGCLGCRIRRKKCDEQKPACKSCKKQQLICAWPNGDHDIPQSHGFAWQINLKAGGRVSKTPISVSEPCARQLPPHETSQNIIKDASRDHDVICDLGWPGVPISLQGSHHFHMLIEHYVKITSHTLTGRENHTNPFLSPTLELASADNLVMHAVLAVSGIHCQHLTKDPDVLVTTYKHYGTVLKGLKYALTHWVERTSPEKSLSLLLVAILMCMYEALGGNDNGAMSLHVRAAREFCSHLITREPMARSLPLAGILFEAYAYFAALSHLERRALELMPDQDPIISDIDCIKTYQTFGSYMGCAYQLYELIPTISRLVLYEKRSISRNDDPKLQALYKDTKRAVADWTPDEHQAHNYAETMAGMIVQKTLLMLLHECRIVEGQGPQHVMRDIQPLIEETMSLIEIISKEPVSCVLAWPMMITGSMMVEKRQRHRLLSLFRTHHTHTALAEQIVRLLNLVWEDDDKNLFGITGLGTVAKQHKTYMCYA</sequence>